<evidence type="ECO:0000256" key="8">
    <source>
        <dbReference type="SAM" id="SignalP"/>
    </source>
</evidence>
<dbReference type="PANTHER" id="PTHR43827:SF3">
    <property type="entry name" value="NADP-DEPENDENT OXIDOREDUCTASE DOMAIN-CONTAINING PROTEIN"/>
    <property type="match status" value="1"/>
</dbReference>
<comment type="caution">
    <text evidence="11">The sequence shown here is derived from an EMBL/GenBank/DDBJ whole genome shotgun (WGS) entry which is preliminary data.</text>
</comment>
<feature type="domain" description="NADP-dependent oxidoreductase" evidence="9">
    <location>
        <begin position="39"/>
        <end position="297"/>
    </location>
</feature>
<feature type="site" description="Lowers pKa of active site Tyr" evidence="6">
    <location>
        <position position="97"/>
    </location>
</feature>
<keyword evidence="2" id="KW-0521">NADP</keyword>
<evidence type="ECO:0000313" key="11">
    <source>
        <dbReference type="EMBL" id="CAE8627724.1"/>
    </source>
</evidence>
<gene>
    <name evidence="10" type="ORF">PGLA1383_LOCUS18524</name>
    <name evidence="11" type="ORF">PGLA1383_LOCUS44447</name>
</gene>
<dbReference type="PRINTS" id="PR00069">
    <property type="entry name" value="ALDKETRDTASE"/>
</dbReference>
<dbReference type="EMBL" id="CAJNNV010011903">
    <property type="protein sequence ID" value="CAE8600191.1"/>
    <property type="molecule type" value="Genomic_DNA"/>
</dbReference>
<dbReference type="Proteomes" id="UP000654075">
    <property type="component" value="Unassembled WGS sequence"/>
</dbReference>
<evidence type="ECO:0000256" key="6">
    <source>
        <dbReference type="PIRSR" id="PIRSR000097-3"/>
    </source>
</evidence>
<feature type="chain" id="PRO_5035596015" description="NADP-dependent oxidoreductase domain-containing protein" evidence="8">
    <location>
        <begin position="17"/>
        <end position="326"/>
    </location>
</feature>
<name>A0A813GR05_POLGL</name>
<accession>A0A813GR05</accession>
<dbReference type="PROSITE" id="PS00798">
    <property type="entry name" value="ALDOKETO_REDUCTASE_1"/>
    <property type="match status" value="1"/>
</dbReference>
<dbReference type="CDD" id="cd19071">
    <property type="entry name" value="AKR_AKR1-5-like"/>
    <property type="match status" value="1"/>
</dbReference>
<keyword evidence="3" id="KW-0560">Oxidoreductase</keyword>
<feature type="binding site" evidence="5">
    <location>
        <position position="129"/>
    </location>
    <ligand>
        <name>substrate</name>
    </ligand>
</feature>
<dbReference type="OMA" id="QVENAEC"/>
<protein>
    <recommendedName>
        <fullName evidence="9">NADP-dependent oxidoreductase domain-containing protein</fullName>
    </recommendedName>
</protein>
<dbReference type="InterPro" id="IPR020471">
    <property type="entry name" value="AKR"/>
</dbReference>
<comment type="similarity">
    <text evidence="1">Belongs to the aldo/keto reductase family.</text>
</comment>
<dbReference type="PIRSF" id="PIRSF000097">
    <property type="entry name" value="AKR"/>
    <property type="match status" value="1"/>
</dbReference>
<evidence type="ECO:0000256" key="2">
    <source>
        <dbReference type="ARBA" id="ARBA00022857"/>
    </source>
</evidence>
<feature type="region of interest" description="Disordered" evidence="7">
    <location>
        <begin position="298"/>
        <end position="317"/>
    </location>
</feature>
<dbReference type="SUPFAM" id="SSF51430">
    <property type="entry name" value="NAD(P)-linked oxidoreductase"/>
    <property type="match status" value="1"/>
</dbReference>
<evidence type="ECO:0000256" key="5">
    <source>
        <dbReference type="PIRSR" id="PIRSR000097-2"/>
    </source>
</evidence>
<evidence type="ECO:0000313" key="10">
    <source>
        <dbReference type="EMBL" id="CAE8600191.1"/>
    </source>
</evidence>
<dbReference type="InterPro" id="IPR036812">
    <property type="entry name" value="NAD(P)_OxRdtase_dom_sf"/>
</dbReference>
<evidence type="ECO:0000313" key="12">
    <source>
        <dbReference type="Proteomes" id="UP000654075"/>
    </source>
</evidence>
<dbReference type="AlphaFoldDB" id="A0A813GR05"/>
<organism evidence="11 12">
    <name type="scientific">Polarella glacialis</name>
    <name type="common">Dinoflagellate</name>
    <dbReference type="NCBI Taxonomy" id="89957"/>
    <lineage>
        <taxon>Eukaryota</taxon>
        <taxon>Sar</taxon>
        <taxon>Alveolata</taxon>
        <taxon>Dinophyceae</taxon>
        <taxon>Suessiales</taxon>
        <taxon>Suessiaceae</taxon>
        <taxon>Polarella</taxon>
    </lineage>
</organism>
<evidence type="ECO:0000259" key="9">
    <source>
        <dbReference type="Pfam" id="PF00248"/>
    </source>
</evidence>
<evidence type="ECO:0000256" key="1">
    <source>
        <dbReference type="ARBA" id="ARBA00007905"/>
    </source>
</evidence>
<sequence length="326" mass="34967">MLRLLLAGSFLGSAEALFSGDVPVVSIKGIQGQVDMPLLGLGTWLYNSSVAEGAVTTAFGMGYRHVDTAAAYKNQDGVGRALSKTNLPRDEFFVTSKISGGLSASATEATADQCLEDLGLPYVDLMLIHFPSAWDGNFSGKKYRQEEWKALEAWAKSGKARAIGISHYCSRQLDDILEIATVPVAVNQVQYHVGMAQAGRLSTDDRDYMQSKGVLYQPFSPLCGPCDPPANKELITGKLVTDIGSVYNKTGAQVSLRWLVQQGLPAIPKSSTAVHLKENFEIFDFKLSEDEMSRLSAATSPAVGGGPNPTDSGDCGVTEEEVTLFT</sequence>
<keyword evidence="8" id="KW-0732">Signal</keyword>
<proteinExistence type="inferred from homology"/>
<dbReference type="Gene3D" id="3.20.20.100">
    <property type="entry name" value="NADP-dependent oxidoreductase domain"/>
    <property type="match status" value="1"/>
</dbReference>
<evidence type="ECO:0000256" key="4">
    <source>
        <dbReference type="PIRSR" id="PIRSR000097-1"/>
    </source>
</evidence>
<evidence type="ECO:0000256" key="3">
    <source>
        <dbReference type="ARBA" id="ARBA00023002"/>
    </source>
</evidence>
<dbReference type="OrthoDB" id="416253at2759"/>
<reference evidence="11" key="1">
    <citation type="submission" date="2021-02" db="EMBL/GenBank/DDBJ databases">
        <authorList>
            <person name="Dougan E. K."/>
            <person name="Rhodes N."/>
            <person name="Thang M."/>
            <person name="Chan C."/>
        </authorList>
    </citation>
    <scope>NUCLEOTIDE SEQUENCE</scope>
</reference>
<dbReference type="PANTHER" id="PTHR43827">
    <property type="entry name" value="2,5-DIKETO-D-GLUCONIC ACID REDUCTASE"/>
    <property type="match status" value="1"/>
</dbReference>
<feature type="active site" description="Proton donor" evidence="4">
    <location>
        <position position="72"/>
    </location>
</feature>
<dbReference type="InterPro" id="IPR023210">
    <property type="entry name" value="NADP_OxRdtase_dom"/>
</dbReference>
<dbReference type="Pfam" id="PF00248">
    <property type="entry name" value="Aldo_ket_red"/>
    <property type="match status" value="1"/>
</dbReference>
<keyword evidence="12" id="KW-1185">Reference proteome</keyword>
<dbReference type="InterPro" id="IPR018170">
    <property type="entry name" value="Aldo/ket_reductase_CS"/>
</dbReference>
<feature type="signal peptide" evidence="8">
    <location>
        <begin position="1"/>
        <end position="16"/>
    </location>
</feature>
<evidence type="ECO:0000256" key="7">
    <source>
        <dbReference type="SAM" id="MobiDB-lite"/>
    </source>
</evidence>
<dbReference type="EMBL" id="CAJNNV010029252">
    <property type="protein sequence ID" value="CAE8627724.1"/>
    <property type="molecule type" value="Genomic_DNA"/>
</dbReference>
<dbReference type="GO" id="GO:0016616">
    <property type="term" value="F:oxidoreductase activity, acting on the CH-OH group of donors, NAD or NADP as acceptor"/>
    <property type="evidence" value="ECO:0007669"/>
    <property type="project" value="UniProtKB-ARBA"/>
</dbReference>